<sequence length="189" mass="20358">MSSSGSSSVRVVPSASSKGTQSERPYASISGSSSSGIPIPVDAKSQKNLEIMKSCHDVETTAKRPTRSLAPDQATVGQLEKQVKIVMRKHKSRHGEGSSRTAAQEKELEAPAEEDSSLSYRRPRSMKDLCAQGFARMMKEIVYPCIPDPDGEDEGGQASSSLAVSTRWISAMKLLQSDLVTLTQREGGE</sequence>
<organism evidence="2 3">
    <name type="scientific">Ensete ventricosum</name>
    <name type="common">Abyssinian banana</name>
    <name type="synonym">Musa ensete</name>
    <dbReference type="NCBI Taxonomy" id="4639"/>
    <lineage>
        <taxon>Eukaryota</taxon>
        <taxon>Viridiplantae</taxon>
        <taxon>Streptophyta</taxon>
        <taxon>Embryophyta</taxon>
        <taxon>Tracheophyta</taxon>
        <taxon>Spermatophyta</taxon>
        <taxon>Magnoliopsida</taxon>
        <taxon>Liliopsida</taxon>
        <taxon>Zingiberales</taxon>
        <taxon>Musaceae</taxon>
        <taxon>Ensete</taxon>
    </lineage>
</organism>
<comment type="caution">
    <text evidence="2">The sequence shown here is derived from an EMBL/GenBank/DDBJ whole genome shotgun (WGS) entry which is preliminary data.</text>
</comment>
<evidence type="ECO:0000313" key="2">
    <source>
        <dbReference type="EMBL" id="RRT35044.1"/>
    </source>
</evidence>
<feature type="region of interest" description="Disordered" evidence="1">
    <location>
        <begin position="1"/>
        <end position="121"/>
    </location>
</feature>
<dbReference type="AlphaFoldDB" id="A0A426X6G7"/>
<accession>A0A426X6G7</accession>
<gene>
    <name evidence="2" type="ORF">B296_00030911</name>
</gene>
<dbReference type="Proteomes" id="UP000287651">
    <property type="component" value="Unassembled WGS sequence"/>
</dbReference>
<name>A0A426X6G7_ENSVE</name>
<evidence type="ECO:0000313" key="3">
    <source>
        <dbReference type="Proteomes" id="UP000287651"/>
    </source>
</evidence>
<feature type="compositionally biased region" description="Low complexity" evidence="1">
    <location>
        <begin position="1"/>
        <end position="17"/>
    </location>
</feature>
<reference evidence="2 3" key="1">
    <citation type="journal article" date="2014" name="Agronomy (Basel)">
        <title>A Draft Genome Sequence for Ensete ventricosum, the Drought-Tolerant Tree Against Hunger.</title>
        <authorList>
            <person name="Harrison J."/>
            <person name="Moore K.A."/>
            <person name="Paszkiewicz K."/>
            <person name="Jones T."/>
            <person name="Grant M."/>
            <person name="Ambacheew D."/>
            <person name="Muzemil S."/>
            <person name="Studholme D.J."/>
        </authorList>
    </citation>
    <scope>NUCLEOTIDE SEQUENCE [LARGE SCALE GENOMIC DNA]</scope>
</reference>
<dbReference type="EMBL" id="AMZH03025690">
    <property type="protein sequence ID" value="RRT35044.1"/>
    <property type="molecule type" value="Genomic_DNA"/>
</dbReference>
<feature type="compositionally biased region" description="Low complexity" evidence="1">
    <location>
        <begin position="28"/>
        <end position="40"/>
    </location>
</feature>
<proteinExistence type="predicted"/>
<feature type="compositionally biased region" description="Basic and acidic residues" evidence="1">
    <location>
        <begin position="53"/>
        <end position="62"/>
    </location>
</feature>
<protein>
    <submittedName>
        <fullName evidence="2">Uncharacterized protein</fullName>
    </submittedName>
</protein>
<evidence type="ECO:0000256" key="1">
    <source>
        <dbReference type="SAM" id="MobiDB-lite"/>
    </source>
</evidence>